<dbReference type="RefSeq" id="WP_117324101.1">
    <property type="nucleotide sequence ID" value="NZ_QVTD01000016.1"/>
</dbReference>
<dbReference type="SUPFAM" id="SSF53448">
    <property type="entry name" value="Nucleotide-diphospho-sugar transferases"/>
    <property type="match status" value="1"/>
</dbReference>
<protein>
    <submittedName>
        <fullName evidence="4">Glycosyltransferase</fullName>
    </submittedName>
</protein>
<dbReference type="InterPro" id="IPR029044">
    <property type="entry name" value="Nucleotide-diphossugar_trans"/>
</dbReference>
<dbReference type="Pfam" id="PF00535">
    <property type="entry name" value="Glycos_transf_2"/>
    <property type="match status" value="1"/>
</dbReference>
<evidence type="ECO:0000259" key="3">
    <source>
        <dbReference type="Pfam" id="PF00535"/>
    </source>
</evidence>
<keyword evidence="5" id="KW-1185">Reference proteome</keyword>
<comment type="similarity">
    <text evidence="1">Belongs to the glycosyltransferase 2 family.</text>
</comment>
<feature type="domain" description="Glycosyltransferase 2-like" evidence="3">
    <location>
        <begin position="5"/>
        <end position="148"/>
    </location>
</feature>
<comment type="caution">
    <text evidence="4">The sequence shown here is derived from an EMBL/GenBank/DDBJ whole genome shotgun (WGS) entry which is preliminary data.</text>
</comment>
<keyword evidence="4" id="KW-0808">Transferase</keyword>
<evidence type="ECO:0000256" key="2">
    <source>
        <dbReference type="SAM" id="MobiDB-lite"/>
    </source>
</evidence>
<dbReference type="OrthoDB" id="396512at2"/>
<dbReference type="GO" id="GO:0016758">
    <property type="term" value="F:hexosyltransferase activity"/>
    <property type="evidence" value="ECO:0007669"/>
    <property type="project" value="UniProtKB-ARBA"/>
</dbReference>
<reference evidence="4 5" key="1">
    <citation type="submission" date="2018-08" db="EMBL/GenBank/DDBJ databases">
        <title>Bacillus chawlae sp. nov., Bacillus glennii sp. nov., and Bacillus saganii sp. nov. Isolated from the Vehicle Assembly Building at Kennedy Space Center where the Viking Spacecraft were Assembled.</title>
        <authorList>
            <person name="Seuylemezian A."/>
            <person name="Vaishampayan P."/>
        </authorList>
    </citation>
    <scope>NUCLEOTIDE SEQUENCE [LARGE SCALE GENOMIC DNA]</scope>
    <source>
        <strain evidence="4 5">V44-8</strain>
    </source>
</reference>
<organism evidence="4 5">
    <name type="scientific">Peribacillus glennii</name>
    <dbReference type="NCBI Taxonomy" id="2303991"/>
    <lineage>
        <taxon>Bacteria</taxon>
        <taxon>Bacillati</taxon>
        <taxon>Bacillota</taxon>
        <taxon>Bacilli</taxon>
        <taxon>Bacillales</taxon>
        <taxon>Bacillaceae</taxon>
        <taxon>Peribacillus</taxon>
    </lineage>
</organism>
<dbReference type="Proteomes" id="UP000262939">
    <property type="component" value="Unassembled WGS sequence"/>
</dbReference>
<accession>A0A372L8Q4</accession>
<sequence>MPKVSVVIPTYNRGEFTIHAVESVLAQTYKDYEIIVVDDGSTDHTEELLERYKDRLRYVKQENQGPSAARNTGVRLAEGEYIAFCDSDDRFLPEKLEKQMEFIERNPECKFLYTWYYNVNNQGEYTKLRKPNTCNSNEHLQYFLFIRKFTIRTSTLLIHKSCFEKAGLFNEKYWYSQDWDMWLRLAAYYRGFCLEEPLAEYWLHGENRSSLSVRIYHPEIIESTRKLYGWDDQKIAELGEKYGKRRKQGTQSPSKNARNGSNNTDVKGDKSG</sequence>
<dbReference type="EMBL" id="QVTD01000016">
    <property type="protein sequence ID" value="RFU61297.1"/>
    <property type="molecule type" value="Genomic_DNA"/>
</dbReference>
<dbReference type="AlphaFoldDB" id="A0A372L8Q4"/>
<dbReference type="InterPro" id="IPR001173">
    <property type="entry name" value="Glyco_trans_2-like"/>
</dbReference>
<feature type="region of interest" description="Disordered" evidence="2">
    <location>
        <begin position="241"/>
        <end position="272"/>
    </location>
</feature>
<evidence type="ECO:0000313" key="5">
    <source>
        <dbReference type="Proteomes" id="UP000262939"/>
    </source>
</evidence>
<proteinExistence type="inferred from homology"/>
<dbReference type="PANTHER" id="PTHR22916:SF3">
    <property type="entry name" value="UDP-GLCNAC:BETAGAL BETA-1,3-N-ACETYLGLUCOSAMINYLTRANSFERASE-LIKE PROTEIN 1"/>
    <property type="match status" value="1"/>
</dbReference>
<name>A0A372L8Q4_9BACI</name>
<dbReference type="PANTHER" id="PTHR22916">
    <property type="entry name" value="GLYCOSYLTRANSFERASE"/>
    <property type="match status" value="1"/>
</dbReference>
<dbReference type="Gene3D" id="3.90.550.10">
    <property type="entry name" value="Spore Coat Polysaccharide Biosynthesis Protein SpsA, Chain A"/>
    <property type="match status" value="1"/>
</dbReference>
<evidence type="ECO:0000313" key="4">
    <source>
        <dbReference type="EMBL" id="RFU61297.1"/>
    </source>
</evidence>
<feature type="compositionally biased region" description="Polar residues" evidence="2">
    <location>
        <begin position="249"/>
        <end position="265"/>
    </location>
</feature>
<evidence type="ECO:0000256" key="1">
    <source>
        <dbReference type="ARBA" id="ARBA00006739"/>
    </source>
</evidence>
<gene>
    <name evidence="4" type="ORF">D0466_18990</name>
</gene>